<feature type="signal peptide" evidence="1">
    <location>
        <begin position="1"/>
        <end position="23"/>
    </location>
</feature>
<protein>
    <recommendedName>
        <fullName evidence="4">Lipoprotein</fullName>
    </recommendedName>
</protein>
<evidence type="ECO:0000256" key="1">
    <source>
        <dbReference type="SAM" id="SignalP"/>
    </source>
</evidence>
<gene>
    <name evidence="2" type="ORF">AB0887_29705</name>
</gene>
<comment type="caution">
    <text evidence="2">The sequence shown here is derived from an EMBL/GenBank/DDBJ whole genome shotgun (WGS) entry which is preliminary data.</text>
</comment>
<dbReference type="EMBL" id="JBEYRS010000014">
    <property type="protein sequence ID" value="MEW2366109.1"/>
    <property type="molecule type" value="Genomic_DNA"/>
</dbReference>
<evidence type="ECO:0000313" key="3">
    <source>
        <dbReference type="Proteomes" id="UP001553843"/>
    </source>
</evidence>
<dbReference type="Proteomes" id="UP001553843">
    <property type="component" value="Unassembled WGS sequence"/>
</dbReference>
<sequence>MKRPFVCVPVLLAALVTGCGVGATGPVPAGAPASGLQAGTVSHYARLYFVGRYGIQAVPRAVDTAATPQRALDLLLKGPDAAERARGLITEVPRLHGRVIARAAEGAVDLHLPVPVAQMSGGGLGLSQIVCTVANAAVLGGKQPPDVDVRVYEAGYSTAWTVRCDAAGNVVPVPNR</sequence>
<name>A0ABV3M4G6_9ACTN</name>
<evidence type="ECO:0008006" key="4">
    <source>
        <dbReference type="Google" id="ProtNLM"/>
    </source>
</evidence>
<dbReference type="PROSITE" id="PS51257">
    <property type="entry name" value="PROKAR_LIPOPROTEIN"/>
    <property type="match status" value="1"/>
</dbReference>
<organism evidence="2 3">
    <name type="scientific">Streptomyces huasconensis</name>
    <dbReference type="NCBI Taxonomy" id="1854574"/>
    <lineage>
        <taxon>Bacteria</taxon>
        <taxon>Bacillati</taxon>
        <taxon>Actinomycetota</taxon>
        <taxon>Actinomycetes</taxon>
        <taxon>Kitasatosporales</taxon>
        <taxon>Streptomycetaceae</taxon>
        <taxon>Streptomyces</taxon>
    </lineage>
</organism>
<keyword evidence="1" id="KW-0732">Signal</keyword>
<proteinExistence type="predicted"/>
<dbReference type="RefSeq" id="WP_359782573.1">
    <property type="nucleotide sequence ID" value="NZ_JBEYRR010000012.1"/>
</dbReference>
<evidence type="ECO:0000313" key="2">
    <source>
        <dbReference type="EMBL" id="MEW2366109.1"/>
    </source>
</evidence>
<accession>A0ABV3M4G6</accession>
<keyword evidence="3" id="KW-1185">Reference proteome</keyword>
<feature type="chain" id="PRO_5045296113" description="Lipoprotein" evidence="1">
    <location>
        <begin position="24"/>
        <end position="176"/>
    </location>
</feature>
<reference evidence="2 3" key="1">
    <citation type="submission" date="2024-06" db="EMBL/GenBank/DDBJ databases">
        <title>The Natural Products Discovery Center: Release of the First 8490 Sequenced Strains for Exploring Actinobacteria Biosynthetic Diversity.</title>
        <authorList>
            <person name="Kalkreuter E."/>
            <person name="Kautsar S.A."/>
            <person name="Yang D."/>
            <person name="Bader C.D."/>
            <person name="Teijaro C.N."/>
            <person name="Fluegel L."/>
            <person name="Davis C.M."/>
            <person name="Simpson J.R."/>
            <person name="Lauterbach L."/>
            <person name="Steele A.D."/>
            <person name="Gui C."/>
            <person name="Meng S."/>
            <person name="Li G."/>
            <person name="Viehrig K."/>
            <person name="Ye F."/>
            <person name="Su P."/>
            <person name="Kiefer A.F."/>
            <person name="Nichols A."/>
            <person name="Cepeda A.J."/>
            <person name="Yan W."/>
            <person name="Fan B."/>
            <person name="Jiang Y."/>
            <person name="Adhikari A."/>
            <person name="Zheng C.-J."/>
            <person name="Schuster L."/>
            <person name="Cowan T.M."/>
            <person name="Smanski M.J."/>
            <person name="Chevrette M.G."/>
            <person name="De Carvalho L.P.S."/>
            <person name="Shen B."/>
        </authorList>
    </citation>
    <scope>NUCLEOTIDE SEQUENCE [LARGE SCALE GENOMIC DNA]</scope>
    <source>
        <strain evidence="2 3">NPDC047833</strain>
    </source>
</reference>